<dbReference type="Gene3D" id="3.30.70.120">
    <property type="match status" value="1"/>
</dbReference>
<dbReference type="Pfam" id="PF06153">
    <property type="entry name" value="CdAMP_rec"/>
    <property type="match status" value="1"/>
</dbReference>
<evidence type="ECO:0008006" key="3">
    <source>
        <dbReference type="Google" id="ProtNLM"/>
    </source>
</evidence>
<dbReference type="InterPro" id="IPR011322">
    <property type="entry name" value="N-reg_PII-like_a/b"/>
</dbReference>
<dbReference type="InterPro" id="IPR010375">
    <property type="entry name" value="CdAMP_rec"/>
</dbReference>
<dbReference type="InterPro" id="IPR015867">
    <property type="entry name" value="N-reg_PII/ATP_PRibTrfase_C"/>
</dbReference>
<reference evidence="1 2" key="1">
    <citation type="submission" date="2017-11" db="EMBL/GenBank/DDBJ databases">
        <title>Evolution of Phototrophy in the Chloroflexi Phylum Driven by Horizontal Gene Transfer.</title>
        <authorList>
            <person name="Ward L.M."/>
            <person name="Hemp J."/>
            <person name="Shih P.M."/>
            <person name="Mcglynn S.E."/>
            <person name="Fischer W."/>
        </authorList>
    </citation>
    <scope>NUCLEOTIDE SEQUENCE [LARGE SCALE GENOMIC DNA]</scope>
    <source>
        <strain evidence="1">CP2_2F</strain>
    </source>
</reference>
<accession>A0A2M8NZA3</accession>
<comment type="caution">
    <text evidence="1">The sequence shown here is derived from an EMBL/GenBank/DDBJ whole genome shotgun (WGS) entry which is preliminary data.</text>
</comment>
<gene>
    <name evidence="1" type="ORF">CUN51_07350</name>
</gene>
<sequence>MKLIVATVQDQDSDYVVSKLTEKGYRVTQVGSTGGFLRQGNTTLLVGVEDQHVEAVVELLTASSQRRMRYMPMATGTTPNGMTLYNYVEVEVGGATIFILDVEHFEQV</sequence>
<dbReference type="PANTHER" id="PTHR38456">
    <property type="entry name" value="CYCLIC DI-AMP RECEPTOR A"/>
    <property type="match status" value="1"/>
</dbReference>
<evidence type="ECO:0000313" key="2">
    <source>
        <dbReference type="Proteomes" id="UP000228921"/>
    </source>
</evidence>
<dbReference type="Proteomes" id="UP000228921">
    <property type="component" value="Unassembled WGS sequence"/>
</dbReference>
<dbReference type="PANTHER" id="PTHR38456:SF1">
    <property type="entry name" value="CYCLIC DI-AMP RECEPTOR A"/>
    <property type="match status" value="1"/>
</dbReference>
<name>A0A2M8NZA3_9CHLR</name>
<proteinExistence type="predicted"/>
<evidence type="ECO:0000313" key="1">
    <source>
        <dbReference type="EMBL" id="PJF30616.1"/>
    </source>
</evidence>
<organism evidence="1 2">
    <name type="scientific">Candidatus Thermofonsia Clade 1 bacterium</name>
    <dbReference type="NCBI Taxonomy" id="2364210"/>
    <lineage>
        <taxon>Bacteria</taxon>
        <taxon>Bacillati</taxon>
        <taxon>Chloroflexota</taxon>
        <taxon>Candidatus Thermofontia</taxon>
        <taxon>Candidatus Thermofonsia Clade 1</taxon>
    </lineage>
</organism>
<dbReference type="SUPFAM" id="SSF54913">
    <property type="entry name" value="GlnB-like"/>
    <property type="match status" value="1"/>
</dbReference>
<protein>
    <recommendedName>
        <fullName evidence="3">Transcriptional regulator</fullName>
    </recommendedName>
</protein>
<dbReference type="EMBL" id="PGTK01000008">
    <property type="protein sequence ID" value="PJF30616.1"/>
    <property type="molecule type" value="Genomic_DNA"/>
</dbReference>
<dbReference type="AlphaFoldDB" id="A0A2M8NZA3"/>